<evidence type="ECO:0008006" key="4">
    <source>
        <dbReference type="Google" id="ProtNLM"/>
    </source>
</evidence>
<name>A0ABS7Q0V0_9ACTN</name>
<accession>A0ABS7Q0V0</accession>
<sequence>MAPLTTPPPYAPPRWDVPDFPPIRLGGRGGKRLLRRAVRRRRRPIAVGLSVAAAVLVVSAANGAPPRPVAAASRGPAVPATTSAAPHREVYVRAPVRIADAAAARLLHPGDRVDVLAGGRVVAVSARVISVLADQDESSGLVMAREGIGTGAGGALLVLSVPRKTAAALSGAAATSPLAVALC</sequence>
<proteinExistence type="predicted"/>
<evidence type="ECO:0000313" key="3">
    <source>
        <dbReference type="Proteomes" id="UP000778578"/>
    </source>
</evidence>
<keyword evidence="1" id="KW-0472">Membrane</keyword>
<gene>
    <name evidence="2" type="ORF">K7862_03760</name>
</gene>
<comment type="caution">
    <text evidence="2">The sequence shown here is derived from an EMBL/GenBank/DDBJ whole genome shotgun (WGS) entry which is preliminary data.</text>
</comment>
<keyword evidence="3" id="KW-1185">Reference proteome</keyword>
<organism evidence="2 3">
    <name type="scientific">Actinacidiphila acidipaludis</name>
    <dbReference type="NCBI Taxonomy" id="2873382"/>
    <lineage>
        <taxon>Bacteria</taxon>
        <taxon>Bacillati</taxon>
        <taxon>Actinomycetota</taxon>
        <taxon>Actinomycetes</taxon>
        <taxon>Kitasatosporales</taxon>
        <taxon>Streptomycetaceae</taxon>
        <taxon>Actinacidiphila</taxon>
    </lineage>
</organism>
<reference evidence="2 3" key="1">
    <citation type="submission" date="2021-08" db="EMBL/GenBank/DDBJ databases">
        <title>WGS of actinomycetes from Thailand.</title>
        <authorList>
            <person name="Thawai C."/>
        </authorList>
    </citation>
    <scope>NUCLEOTIDE SEQUENCE [LARGE SCALE GENOMIC DNA]</scope>
    <source>
        <strain evidence="2 3">PLK6-54</strain>
    </source>
</reference>
<dbReference type="EMBL" id="JAINZZ010000003">
    <property type="protein sequence ID" value="MBY8876758.1"/>
    <property type="molecule type" value="Genomic_DNA"/>
</dbReference>
<feature type="transmembrane region" description="Helical" evidence="1">
    <location>
        <begin position="45"/>
        <end position="64"/>
    </location>
</feature>
<keyword evidence="1" id="KW-0812">Transmembrane</keyword>
<protein>
    <recommendedName>
        <fullName evidence="4">Flp pilus assembly protein RcpC/CpaB domain-containing protein</fullName>
    </recommendedName>
</protein>
<evidence type="ECO:0000313" key="2">
    <source>
        <dbReference type="EMBL" id="MBY8876758.1"/>
    </source>
</evidence>
<dbReference type="Proteomes" id="UP000778578">
    <property type="component" value="Unassembled WGS sequence"/>
</dbReference>
<evidence type="ECO:0000256" key="1">
    <source>
        <dbReference type="SAM" id="Phobius"/>
    </source>
</evidence>
<keyword evidence="1" id="KW-1133">Transmembrane helix</keyword>